<dbReference type="InterPro" id="IPR046796">
    <property type="entry name" value="Transposase_32_dom"/>
</dbReference>
<organism evidence="3 4">
    <name type="scientific">Stylosanthes scabra</name>
    <dbReference type="NCBI Taxonomy" id="79078"/>
    <lineage>
        <taxon>Eukaryota</taxon>
        <taxon>Viridiplantae</taxon>
        <taxon>Streptophyta</taxon>
        <taxon>Embryophyta</taxon>
        <taxon>Tracheophyta</taxon>
        <taxon>Spermatophyta</taxon>
        <taxon>Magnoliopsida</taxon>
        <taxon>eudicotyledons</taxon>
        <taxon>Gunneridae</taxon>
        <taxon>Pentapetalae</taxon>
        <taxon>rosids</taxon>
        <taxon>fabids</taxon>
        <taxon>Fabales</taxon>
        <taxon>Fabaceae</taxon>
        <taxon>Papilionoideae</taxon>
        <taxon>50 kb inversion clade</taxon>
        <taxon>dalbergioids sensu lato</taxon>
        <taxon>Dalbergieae</taxon>
        <taxon>Pterocarpus clade</taxon>
        <taxon>Stylosanthes</taxon>
    </lineage>
</organism>
<feature type="compositionally biased region" description="Polar residues" evidence="1">
    <location>
        <begin position="231"/>
        <end position="241"/>
    </location>
</feature>
<feature type="region of interest" description="Disordered" evidence="1">
    <location>
        <begin position="230"/>
        <end position="290"/>
    </location>
</feature>
<proteinExistence type="predicted"/>
<name>A0ABU6TTA6_9FABA</name>
<dbReference type="Pfam" id="PF20167">
    <property type="entry name" value="Transposase_32"/>
    <property type="match status" value="1"/>
</dbReference>
<feature type="compositionally biased region" description="Basic and acidic residues" evidence="1">
    <location>
        <begin position="279"/>
        <end position="290"/>
    </location>
</feature>
<feature type="compositionally biased region" description="Acidic residues" evidence="1">
    <location>
        <begin position="268"/>
        <end position="278"/>
    </location>
</feature>
<gene>
    <name evidence="3" type="ORF">PIB30_082425</name>
</gene>
<evidence type="ECO:0000313" key="3">
    <source>
        <dbReference type="EMBL" id="MED6151430.1"/>
    </source>
</evidence>
<feature type="domain" description="Putative plant transposon protein" evidence="2">
    <location>
        <begin position="55"/>
        <end position="154"/>
    </location>
</feature>
<sequence>MVSSSSYIHEDHCFRPQFHQDLFQQYIHKKGVTPEKHFELQEGQYPELLKQIGMRGWRRLSKPRTKINKVLIQEFYANDVRTEAEIAGGEDYPYMSYVRGVPMDFSAAKIREVLKIRFLTPGVETDFKTRQMEDQRLDEVIRDICVPGARWKTSSSQPDQPIQLKRVEELIADNIAIIAEAAQGRSKLSFPSTIFRLCKEAGVSMAELRATEFIPIARHITAKVMTITRGRINNNNPPQDQNMEEEEEQWQYNDNDVENEFINHEEYEHQEDDYEEAYQEQHQEHQHGFQ</sequence>
<dbReference type="EMBL" id="JASCZI010091888">
    <property type="protein sequence ID" value="MED6151430.1"/>
    <property type="molecule type" value="Genomic_DNA"/>
</dbReference>
<reference evidence="3 4" key="1">
    <citation type="journal article" date="2023" name="Plants (Basel)">
        <title>Bridging the Gap: Combining Genomics and Transcriptomics Approaches to Understand Stylosanthes scabra, an Orphan Legume from the Brazilian Caatinga.</title>
        <authorList>
            <person name="Ferreira-Neto J.R.C."/>
            <person name="da Silva M.D."/>
            <person name="Binneck E."/>
            <person name="de Melo N.F."/>
            <person name="da Silva R.H."/>
            <person name="de Melo A.L.T.M."/>
            <person name="Pandolfi V."/>
            <person name="Bustamante F.O."/>
            <person name="Brasileiro-Vidal A.C."/>
            <person name="Benko-Iseppon A.M."/>
        </authorList>
    </citation>
    <scope>NUCLEOTIDE SEQUENCE [LARGE SCALE GENOMIC DNA]</scope>
    <source>
        <tissue evidence="3">Leaves</tissue>
    </source>
</reference>
<feature type="compositionally biased region" description="Acidic residues" evidence="1">
    <location>
        <begin position="242"/>
        <end position="259"/>
    </location>
</feature>
<dbReference type="Proteomes" id="UP001341840">
    <property type="component" value="Unassembled WGS sequence"/>
</dbReference>
<keyword evidence="4" id="KW-1185">Reference proteome</keyword>
<protein>
    <recommendedName>
        <fullName evidence="2">Putative plant transposon protein domain-containing protein</fullName>
    </recommendedName>
</protein>
<evidence type="ECO:0000259" key="2">
    <source>
        <dbReference type="Pfam" id="PF20167"/>
    </source>
</evidence>
<evidence type="ECO:0000256" key="1">
    <source>
        <dbReference type="SAM" id="MobiDB-lite"/>
    </source>
</evidence>
<evidence type="ECO:0000313" key="4">
    <source>
        <dbReference type="Proteomes" id="UP001341840"/>
    </source>
</evidence>
<accession>A0ABU6TTA6</accession>
<comment type="caution">
    <text evidence="3">The sequence shown here is derived from an EMBL/GenBank/DDBJ whole genome shotgun (WGS) entry which is preliminary data.</text>
</comment>